<evidence type="ECO:0000313" key="2">
    <source>
        <dbReference type="Proteomes" id="UP000061809"/>
    </source>
</evidence>
<dbReference type="CDD" id="cd13120">
    <property type="entry name" value="BF2867_like_N"/>
    <property type="match status" value="1"/>
</dbReference>
<dbReference type="Gene3D" id="2.60.40.2630">
    <property type="match status" value="1"/>
</dbReference>
<dbReference type="PATRIC" id="fig|246787.4.peg.3098"/>
<accession>A0A0P0GSE8</accession>
<dbReference type="EMBL" id="CP012801">
    <property type="protein sequence ID" value="ALJ60232.1"/>
    <property type="molecule type" value="Genomic_DNA"/>
</dbReference>
<dbReference type="AlphaFoldDB" id="A0A0P0GSE8"/>
<dbReference type="InterPro" id="IPR025049">
    <property type="entry name" value="Mfa-like_1"/>
</dbReference>
<reference evidence="1 2" key="1">
    <citation type="journal article" date="2015" name="Science">
        <title>Genetic determinants of in vivo fitness and diet responsiveness in multiple human gut Bacteroides.</title>
        <authorList>
            <person name="Wu M."/>
            <person name="McNulty N.P."/>
            <person name="Rodionov D.A."/>
            <person name="Khoroshkin M.S."/>
            <person name="Griffin N.W."/>
            <person name="Cheng J."/>
            <person name="Latreille P."/>
            <person name="Kerstetter R.A."/>
            <person name="Terrapon N."/>
            <person name="Henrissat B."/>
            <person name="Osterman A.L."/>
            <person name="Gordon J.I."/>
        </authorList>
    </citation>
    <scope>NUCLEOTIDE SEQUENCE [LARGE SCALE GENOMIC DNA]</scope>
    <source>
        <strain evidence="1 2">WH2</strain>
    </source>
</reference>
<dbReference type="Pfam" id="PF13149">
    <property type="entry name" value="Mfa_like_1"/>
    <property type="match status" value="1"/>
</dbReference>
<name>A0A0P0GSE8_9BACE</name>
<gene>
    <name evidence="1" type="ORF">BcellWH2_02994</name>
</gene>
<sequence length="326" mass="34955">MKKILLAAVAALAIVGCSQNEEIEKAGEKAEINFGTIVSKTTRAAVTNIDSLQKSGFTVYAYNTGETEMKSVVAKGLGTPFMNGAIATYTTKWDLTGGPYYWPFNGNVQFFAHATDASSKYELKDSDIYPTITYTINDDASKQKDFVVAQLYNQKKTENDVKLSFLHALTQVNFSAKGSNNNLKYTISSISIEGVANTGTYSFADSTWSVTGKAGIYTYPIADNAPVSGTTISDLAQAKGALMLMPQAMTTDSKIKISYNVYNATDVKIDAVTDAVISLNNTAAWGVGKKVRYTLTLSSEGATISFAPEVGNWSTSDDTPVAPPAE</sequence>
<dbReference type="RefSeq" id="WP_029426447.1">
    <property type="nucleotide sequence ID" value="NZ_CP012801.1"/>
</dbReference>
<evidence type="ECO:0000313" key="1">
    <source>
        <dbReference type="EMBL" id="ALJ60232.1"/>
    </source>
</evidence>
<proteinExistence type="predicted"/>
<dbReference type="Proteomes" id="UP000061809">
    <property type="component" value="Chromosome"/>
</dbReference>
<dbReference type="PROSITE" id="PS51257">
    <property type="entry name" value="PROKAR_LIPOPROTEIN"/>
    <property type="match status" value="1"/>
</dbReference>
<dbReference type="KEGG" id="bcel:BcellWH2_02994"/>
<dbReference type="CDD" id="cd13121">
    <property type="entry name" value="BF2867_like_C"/>
    <property type="match status" value="1"/>
</dbReference>
<organism evidence="1 2">
    <name type="scientific">Bacteroides cellulosilyticus</name>
    <dbReference type="NCBI Taxonomy" id="246787"/>
    <lineage>
        <taxon>Bacteria</taxon>
        <taxon>Pseudomonadati</taxon>
        <taxon>Bacteroidota</taxon>
        <taxon>Bacteroidia</taxon>
        <taxon>Bacteroidales</taxon>
        <taxon>Bacteroidaceae</taxon>
        <taxon>Bacteroides</taxon>
    </lineage>
</organism>
<evidence type="ECO:0008006" key="3">
    <source>
        <dbReference type="Google" id="ProtNLM"/>
    </source>
</evidence>
<protein>
    <recommendedName>
        <fullName evidence="3">Fimbrillin family protein</fullName>
    </recommendedName>
</protein>